<reference evidence="2 3" key="1">
    <citation type="submission" date="2017-05" db="EMBL/GenBank/DDBJ databases">
        <authorList>
            <person name="Varghese N."/>
            <person name="Submissions S."/>
        </authorList>
    </citation>
    <scope>NUCLEOTIDE SEQUENCE [LARGE SCALE GENOMIC DNA]</scope>
    <source>
        <strain evidence="2 3">DSM 21194</strain>
    </source>
</reference>
<name>A0A521F8R8_9BACT</name>
<protein>
    <submittedName>
        <fullName evidence="2">Abortive infection C-terminus</fullName>
    </submittedName>
</protein>
<dbReference type="AlphaFoldDB" id="A0A521F8R8"/>
<evidence type="ECO:0000313" key="3">
    <source>
        <dbReference type="Proteomes" id="UP000317593"/>
    </source>
</evidence>
<dbReference type="Pfam" id="PF14355">
    <property type="entry name" value="Abi_C"/>
    <property type="match status" value="1"/>
</dbReference>
<organism evidence="2 3">
    <name type="scientific">Fodinibius sediminis</name>
    <dbReference type="NCBI Taxonomy" id="1214077"/>
    <lineage>
        <taxon>Bacteria</taxon>
        <taxon>Pseudomonadati</taxon>
        <taxon>Balneolota</taxon>
        <taxon>Balneolia</taxon>
        <taxon>Balneolales</taxon>
        <taxon>Balneolaceae</taxon>
        <taxon>Fodinibius</taxon>
    </lineage>
</organism>
<dbReference type="Proteomes" id="UP000317593">
    <property type="component" value="Unassembled WGS sequence"/>
</dbReference>
<keyword evidence="3" id="KW-1185">Reference proteome</keyword>
<proteinExistence type="predicted"/>
<dbReference type="InterPro" id="IPR026001">
    <property type="entry name" value="Abi-like_C"/>
</dbReference>
<evidence type="ECO:0000259" key="1">
    <source>
        <dbReference type="Pfam" id="PF14355"/>
    </source>
</evidence>
<accession>A0A521F8R8</accession>
<dbReference type="RefSeq" id="WP_142716010.1">
    <property type="nucleotide sequence ID" value="NZ_FXTH01000026.1"/>
</dbReference>
<gene>
    <name evidence="2" type="ORF">SAMN06265218_12622</name>
</gene>
<sequence length="281" mass="32290">MKTDVNEKTIEALGEVITGDAQLSPYRSGPELVNFFNQFGLDDSYGGGFPSRWKYAEEKVRHFNGSSKLTLIIEEAVDPRNFLGTKYDIENAVEYLNEYLFYEDLELKRRIKKYKLVNSAEPLVEIENNIFTTNENPNHEFISEQIEKCREKIQNQDFDGAITNARSLLEAVLVEIEKKLVTDPPKYDGQMMKLFNRVRKKLNLDPSRKNLSKNLKKILSGLINVVSGLAPIRNKMSDSHARELKPSKHHAILVVNSVKTVTNFLFDTFKYQLEKGLINLN</sequence>
<dbReference type="EMBL" id="FXTH01000026">
    <property type="protein sequence ID" value="SMO92557.1"/>
    <property type="molecule type" value="Genomic_DNA"/>
</dbReference>
<evidence type="ECO:0000313" key="2">
    <source>
        <dbReference type="EMBL" id="SMO92557.1"/>
    </source>
</evidence>
<feature type="domain" description="Abortive infection protein-like C-terminal" evidence="1">
    <location>
        <begin position="193"/>
        <end position="267"/>
    </location>
</feature>
<dbReference type="OrthoDB" id="9762009at2"/>